<organism evidence="2 3">
    <name type="scientific">Lactococcus lactis subsp. lactis</name>
    <name type="common">Streptococcus lactis</name>
    <dbReference type="NCBI Taxonomy" id="1360"/>
    <lineage>
        <taxon>Bacteria</taxon>
        <taxon>Bacillati</taxon>
        <taxon>Bacillota</taxon>
        <taxon>Bacilli</taxon>
        <taxon>Lactobacillales</taxon>
        <taxon>Streptococcaceae</taxon>
        <taxon>Lactococcus</taxon>
    </lineage>
</organism>
<name>A0A0V8D1W2_LACLL</name>
<keyword evidence="2" id="KW-0808">Transferase</keyword>
<dbReference type="EMBL" id="LKLP01000088">
    <property type="protein sequence ID" value="KSU07522.1"/>
    <property type="molecule type" value="Genomic_DNA"/>
</dbReference>
<dbReference type="PANTHER" id="PTHR46401:SF8">
    <property type="entry name" value="BLL6006 PROTEIN"/>
    <property type="match status" value="1"/>
</dbReference>
<dbReference type="CDD" id="cd04955">
    <property type="entry name" value="GT4-like"/>
    <property type="match status" value="1"/>
</dbReference>
<dbReference type="GO" id="GO:0016757">
    <property type="term" value="F:glycosyltransferase activity"/>
    <property type="evidence" value="ECO:0007669"/>
    <property type="project" value="TreeGrafter"/>
</dbReference>
<protein>
    <submittedName>
        <fullName evidence="2">Alpha-D-GlcNAc alpha-12-L-rhamnosyltransferase</fullName>
    </submittedName>
</protein>
<dbReference type="PANTHER" id="PTHR46401">
    <property type="entry name" value="GLYCOSYLTRANSFERASE WBBK-RELATED"/>
    <property type="match status" value="1"/>
</dbReference>
<gene>
    <name evidence="2" type="ORF">LMG8520_1813</name>
</gene>
<dbReference type="PATRIC" id="fig|1360.106.peg.2028"/>
<evidence type="ECO:0000313" key="3">
    <source>
        <dbReference type="Proteomes" id="UP000054230"/>
    </source>
</evidence>
<reference evidence="3" key="1">
    <citation type="submission" date="2015-10" db="EMBL/GenBank/DDBJ databases">
        <title>Draft Genome Sequences of 11 Lactococcus lactis subspecies cremoris strains.</title>
        <authorList>
            <person name="Wels M."/>
            <person name="Backus L."/>
            <person name="Boekhorst J."/>
            <person name="Dijkstra A."/>
            <person name="Beerthuizen M."/>
            <person name="Kelly W."/>
            <person name="Siezen R."/>
            <person name="Bachmann H."/>
            <person name="Van Hijum S."/>
        </authorList>
    </citation>
    <scope>NUCLEOTIDE SEQUENCE [LARGE SCALE GENOMIC DNA]</scope>
    <source>
        <strain evidence="3">LMG8520</strain>
    </source>
</reference>
<proteinExistence type="predicted"/>
<accession>A0A0V8D1W2</accession>
<sequence length="391" mass="45012">MKVTRKNSMKKHVFIIGSRGLPAKYGGFETFVEELVKHQSNKNIKYHVACQSENSDKGRPGEHFDYLGADCFVIKVPNIGPARVIAYDMLAINIALKFCKEEQIEEPIFYILGNTIGGFIGHFVKKIHKINGKVFVNPDGLEWKRTKWPMPVRSYLKYAEKKMVKKSDLIISDNSGIKDYLTAEYGKINSEIIAYGTEKISSDLTESKTLVKYKVIDYYLIVGRFVPENNYETLIKAFMESATERDLVIITNHEGNSYFEELRKKTQFDKDLRIKFVGTVYDQNELRYIREQAFAYLHGHEVGGTNPGLLEAMWSTQVNVVLGVNFNRMTAGDSVIYFDKKDLLTVLTSVEVLSEDERLVLQKKAKKIINEKYTWEHVCNQYEELFLPNES</sequence>
<dbReference type="Gene3D" id="3.40.50.2000">
    <property type="entry name" value="Glycogen Phosphorylase B"/>
    <property type="match status" value="2"/>
</dbReference>
<feature type="domain" description="DUF1972" evidence="1">
    <location>
        <begin position="11"/>
        <end position="198"/>
    </location>
</feature>
<dbReference type="Pfam" id="PF09314">
    <property type="entry name" value="DUF1972"/>
    <property type="match status" value="1"/>
</dbReference>
<comment type="caution">
    <text evidence="2">The sequence shown here is derived from an EMBL/GenBank/DDBJ whole genome shotgun (WGS) entry which is preliminary data.</text>
</comment>
<evidence type="ECO:0000259" key="1">
    <source>
        <dbReference type="Pfam" id="PF09314"/>
    </source>
</evidence>
<dbReference type="NCBIfam" id="NF046071">
    <property type="entry name" value="B1-4RhmsylTfaseCps2T"/>
    <property type="match status" value="1"/>
</dbReference>
<dbReference type="InterPro" id="IPR015393">
    <property type="entry name" value="DUF1972"/>
</dbReference>
<dbReference type="SUPFAM" id="SSF53756">
    <property type="entry name" value="UDP-Glycosyltransferase/glycogen phosphorylase"/>
    <property type="match status" value="1"/>
</dbReference>
<evidence type="ECO:0000313" key="2">
    <source>
        <dbReference type="EMBL" id="KSU07522.1"/>
    </source>
</evidence>
<dbReference type="AlphaFoldDB" id="A0A0V8D1W2"/>
<dbReference type="Proteomes" id="UP000054230">
    <property type="component" value="Unassembled WGS sequence"/>
</dbReference>